<keyword evidence="1" id="KW-0732">Signal</keyword>
<gene>
    <name evidence="2" type="ORF">M0G41_02735</name>
</gene>
<sequence length="377" mass="41120">MRPSRLSLALCAALAPTLAMAGGGHLEQWKEYAGANMAPDFDWYRPAAVALPSVLPEQPGAEALAGWTVRGVALRVSSLDADLGWASDAATAVPRSNAFSVDGDLSGRAISSQYSGTRLGLRSAGFGEFGISAVVARQHYATQGFGYGEWDGSYNHRRFLGIGGGVHESSTGNAVRVDWRNALGDGGWLVDAAVQSRIEMDPFKAYRGVYSEAGDFDIPGYARLALEAPVGARLSLVGEVQRVFYREIPTFTSASLPTRFLALLGDGASPDFAWRDLTVFAVEARLRDDFRGQWSLRLATQQQPRPTSQLLDRALEELYSDQNISVAYLRDSQRWGQLRVGASYSPVTYFLGSAPYLQRGFQTGRQLEFEAQWTLPF</sequence>
<protein>
    <submittedName>
        <fullName evidence="2">Uncharacterized protein</fullName>
    </submittedName>
</protein>
<feature type="signal peptide" evidence="1">
    <location>
        <begin position="1"/>
        <end position="21"/>
    </location>
</feature>
<keyword evidence="3" id="KW-1185">Reference proteome</keyword>
<feature type="chain" id="PRO_5047410504" evidence="1">
    <location>
        <begin position="22"/>
        <end position="377"/>
    </location>
</feature>
<name>A0ABT0GDG2_9GAMM</name>
<evidence type="ECO:0000256" key="1">
    <source>
        <dbReference type="SAM" id="SignalP"/>
    </source>
</evidence>
<evidence type="ECO:0000313" key="3">
    <source>
        <dbReference type="Proteomes" id="UP001431449"/>
    </source>
</evidence>
<accession>A0ABT0GDG2</accession>
<proteinExistence type="predicted"/>
<dbReference type="RefSeq" id="WP_248204790.1">
    <property type="nucleotide sequence ID" value="NZ_JALNMH010000002.1"/>
</dbReference>
<dbReference type="EMBL" id="JALNMH010000002">
    <property type="protein sequence ID" value="MCK7592580.1"/>
    <property type="molecule type" value="Genomic_DNA"/>
</dbReference>
<evidence type="ECO:0000313" key="2">
    <source>
        <dbReference type="EMBL" id="MCK7592580.1"/>
    </source>
</evidence>
<dbReference type="Proteomes" id="UP001431449">
    <property type="component" value="Unassembled WGS sequence"/>
</dbReference>
<comment type="caution">
    <text evidence="2">The sequence shown here is derived from an EMBL/GenBank/DDBJ whole genome shotgun (WGS) entry which is preliminary data.</text>
</comment>
<organism evidence="2 3">
    <name type="scientific">Pseudomarimonas salicorniae</name>
    <dbReference type="NCBI Taxonomy" id="2933270"/>
    <lineage>
        <taxon>Bacteria</taxon>
        <taxon>Pseudomonadati</taxon>
        <taxon>Pseudomonadota</taxon>
        <taxon>Gammaproteobacteria</taxon>
        <taxon>Lysobacterales</taxon>
        <taxon>Lysobacteraceae</taxon>
        <taxon>Pseudomarimonas</taxon>
    </lineage>
</organism>
<reference evidence="2" key="1">
    <citation type="submission" date="2022-04" db="EMBL/GenBank/DDBJ databases">
        <title>Lysobacter sp. CAU 1642 isolated from sea sand.</title>
        <authorList>
            <person name="Kim W."/>
        </authorList>
    </citation>
    <scope>NUCLEOTIDE SEQUENCE</scope>
    <source>
        <strain evidence="2">CAU 1642</strain>
    </source>
</reference>